<comment type="similarity">
    <text evidence="2">Belongs to the tRNA methyltransferase O family.</text>
</comment>
<dbReference type="RefSeq" id="WP_109573500.1">
    <property type="nucleotide sequence ID" value="NZ_UHJL01000004.1"/>
</dbReference>
<dbReference type="Proteomes" id="UP000255423">
    <property type="component" value="Unassembled WGS sequence"/>
</dbReference>
<dbReference type="Gene3D" id="2.40.30.70">
    <property type="entry name" value="YaeB-like"/>
    <property type="match status" value="1"/>
</dbReference>
<protein>
    <submittedName>
        <fullName evidence="4">tRNA-Thr(GGU) m(6)t(6)A37 methyltransferase TsaA</fullName>
    </submittedName>
</protein>
<evidence type="ECO:0000256" key="2">
    <source>
        <dbReference type="ARBA" id="ARBA00033753"/>
    </source>
</evidence>
<dbReference type="InterPro" id="IPR040372">
    <property type="entry name" value="YaeB-like"/>
</dbReference>
<gene>
    <name evidence="4" type="ORF">SAMN05661053_2645</name>
</gene>
<feature type="domain" description="TsaA-like" evidence="3">
    <location>
        <begin position="1"/>
        <end position="137"/>
    </location>
</feature>
<dbReference type="PROSITE" id="PS51668">
    <property type="entry name" value="TSAA_2"/>
    <property type="match status" value="1"/>
</dbReference>
<organism evidence="4 5">
    <name type="scientific">Fibrobacter succinogenes</name>
    <name type="common">Bacteroides succinogenes</name>
    <dbReference type="NCBI Taxonomy" id="833"/>
    <lineage>
        <taxon>Bacteria</taxon>
        <taxon>Pseudomonadati</taxon>
        <taxon>Fibrobacterota</taxon>
        <taxon>Fibrobacteria</taxon>
        <taxon>Fibrobacterales</taxon>
        <taxon>Fibrobacteraceae</taxon>
        <taxon>Fibrobacter</taxon>
    </lineage>
</organism>
<dbReference type="AlphaFoldDB" id="A0A380S8V5"/>
<dbReference type="GO" id="GO:0032259">
    <property type="term" value="P:methylation"/>
    <property type="evidence" value="ECO:0007669"/>
    <property type="project" value="UniProtKB-KW"/>
</dbReference>
<keyword evidence="4" id="KW-0489">Methyltransferase</keyword>
<dbReference type="PANTHER" id="PTHR12818:SF0">
    <property type="entry name" value="TRNA (ADENINE(37)-N6)-METHYLTRANSFERASE"/>
    <property type="match status" value="1"/>
</dbReference>
<reference evidence="4 5" key="1">
    <citation type="submission" date="2017-08" db="EMBL/GenBank/DDBJ databases">
        <authorList>
            <person name="de Groot N.N."/>
        </authorList>
    </citation>
    <scope>NUCLEOTIDE SEQUENCE [LARGE SCALE GENOMIC DNA]</scope>
    <source>
        <strain evidence="4 5">HM2</strain>
    </source>
</reference>
<dbReference type="Pfam" id="PF01980">
    <property type="entry name" value="TrmO_N"/>
    <property type="match status" value="1"/>
</dbReference>
<dbReference type="PANTHER" id="PTHR12818">
    <property type="entry name" value="TRNA (ADENINE(37)-N6)-METHYLTRANSFERASE"/>
    <property type="match status" value="1"/>
</dbReference>
<proteinExistence type="inferred from homology"/>
<keyword evidence="1" id="KW-0949">S-adenosyl-L-methionine</keyword>
<dbReference type="InterPro" id="IPR023370">
    <property type="entry name" value="TrmO-like_N"/>
</dbReference>
<evidence type="ECO:0000259" key="3">
    <source>
        <dbReference type="PROSITE" id="PS51668"/>
    </source>
</evidence>
<evidence type="ECO:0000256" key="1">
    <source>
        <dbReference type="ARBA" id="ARBA00022691"/>
    </source>
</evidence>
<dbReference type="SUPFAM" id="SSF118196">
    <property type="entry name" value="YaeB-like"/>
    <property type="match status" value="1"/>
</dbReference>
<dbReference type="InterPro" id="IPR036413">
    <property type="entry name" value="YaeB-like_sf"/>
</dbReference>
<dbReference type="InterPro" id="IPR036414">
    <property type="entry name" value="YaeB_N_sf"/>
</dbReference>
<evidence type="ECO:0000313" key="5">
    <source>
        <dbReference type="Proteomes" id="UP000255423"/>
    </source>
</evidence>
<dbReference type="NCBIfam" id="TIGR00104">
    <property type="entry name" value="tRNA_TsaA"/>
    <property type="match status" value="1"/>
</dbReference>
<dbReference type="EMBL" id="UHJL01000004">
    <property type="protein sequence ID" value="SUQ25850.1"/>
    <property type="molecule type" value="Genomic_DNA"/>
</dbReference>
<dbReference type="CDD" id="cd09281">
    <property type="entry name" value="UPF0066"/>
    <property type="match status" value="1"/>
</dbReference>
<name>A0A380S8V5_FIBSU</name>
<dbReference type="GO" id="GO:0008168">
    <property type="term" value="F:methyltransferase activity"/>
    <property type="evidence" value="ECO:0007669"/>
    <property type="project" value="UniProtKB-KW"/>
</dbReference>
<accession>A0A380S8V5</accession>
<sequence length="263" mass="29926">MTPIGTFYGDAVYKYDAPRQGRLFAGHPGRIELQPGMNFETALRDLDGFERIWVIFLFHENEGWRPTTRPPVPPKGKDRVGTFASRSPYRPNPIGLSCVRLLKVEGLTLYVDEADLLNGTPVLDIKPYIPMADAFPEAKAGWVEEQVGDLWTVEKAPEFSEQNHWIAEHSAFDLESFAQVQLSRGNFSKDVFDSSRRRLTIDEFSKTGVLAYRTFRIHFSYDELARKVLLLRVSSGYSADDLALGAEDKYGDKQLHRDFIANF</sequence>
<evidence type="ECO:0000313" key="4">
    <source>
        <dbReference type="EMBL" id="SUQ25850.1"/>
    </source>
</evidence>
<keyword evidence="4" id="KW-0808">Transferase</keyword>